<feature type="domain" description="TadE-like" evidence="2">
    <location>
        <begin position="7"/>
        <end position="49"/>
    </location>
</feature>
<reference evidence="3" key="1">
    <citation type="submission" date="2021-06" db="EMBL/GenBank/DDBJ databases">
        <title>Genome sequence of Cutibacterium modestum strain KB17-24694.</title>
        <authorList>
            <person name="Dekio I."/>
            <person name="Asahina A."/>
            <person name="Nishida M."/>
        </authorList>
    </citation>
    <scope>NUCLEOTIDE SEQUENCE</scope>
    <source>
        <strain evidence="3">KB17-24694</strain>
        <plasmid evidence="3">pKB17-24694</plasmid>
    </source>
</reference>
<evidence type="ECO:0000313" key="4">
    <source>
        <dbReference type="Proteomes" id="UP000825072"/>
    </source>
</evidence>
<dbReference type="Proteomes" id="UP000825072">
    <property type="component" value="Chromosome 2"/>
</dbReference>
<dbReference type="Pfam" id="PF07811">
    <property type="entry name" value="TadE"/>
    <property type="match status" value="1"/>
</dbReference>
<name>A0AAD1KRR5_9ACTN</name>
<dbReference type="EMBL" id="AP024748">
    <property type="protein sequence ID" value="BCY26537.1"/>
    <property type="molecule type" value="Genomic_DNA"/>
</dbReference>
<protein>
    <recommendedName>
        <fullName evidence="2">TadE-like domain-containing protein</fullName>
    </recommendedName>
</protein>
<keyword evidence="1" id="KW-1133">Transmembrane helix</keyword>
<gene>
    <name evidence="3" type="ORF">KB1_25270</name>
</gene>
<evidence type="ECO:0000313" key="3">
    <source>
        <dbReference type="EMBL" id="BCY26537.1"/>
    </source>
</evidence>
<feature type="transmembrane region" description="Helical" evidence="1">
    <location>
        <begin position="6"/>
        <end position="28"/>
    </location>
</feature>
<keyword evidence="1" id="KW-0812">Transmembrane</keyword>
<evidence type="ECO:0000259" key="2">
    <source>
        <dbReference type="Pfam" id="PF07811"/>
    </source>
</evidence>
<evidence type="ECO:0000256" key="1">
    <source>
        <dbReference type="SAM" id="Phobius"/>
    </source>
</evidence>
<sequence>MDERGGGSASVWMLLMVPVILVVAGLVFDGSRQISATQAAQDAAVAATRAGTDAAATPQLAGRDGAAAAVQAARQALSAAGVSGSVQVGGVTITVTTSQSRPTLFLSAIGISQVTGHGKAHAQLVGPGERP</sequence>
<dbReference type="AlphaFoldDB" id="A0AAD1KRR5"/>
<keyword evidence="3" id="KW-0614">Plasmid</keyword>
<accession>A0AAD1KRR5</accession>
<dbReference type="RefSeq" id="WP_002527243.1">
    <property type="nucleotide sequence ID" value="NZ_AP024748.1"/>
</dbReference>
<proteinExistence type="predicted"/>
<keyword evidence="1" id="KW-0472">Membrane</keyword>
<organism evidence="3 4">
    <name type="scientific">Cutibacterium modestum</name>
    <dbReference type="NCBI Taxonomy" id="2559073"/>
    <lineage>
        <taxon>Bacteria</taxon>
        <taxon>Bacillati</taxon>
        <taxon>Actinomycetota</taxon>
        <taxon>Actinomycetes</taxon>
        <taxon>Propionibacteriales</taxon>
        <taxon>Propionibacteriaceae</taxon>
        <taxon>Cutibacterium</taxon>
    </lineage>
</organism>
<dbReference type="InterPro" id="IPR012495">
    <property type="entry name" value="TadE-like_dom"/>
</dbReference>
<geneLocation type="plasmid" evidence="3">
    <name>pKB17-24694</name>
</geneLocation>